<feature type="compositionally biased region" description="Low complexity" evidence="1">
    <location>
        <begin position="1"/>
        <end position="10"/>
    </location>
</feature>
<name>A0ABP9RF11_9PSEU</name>
<reference evidence="3" key="1">
    <citation type="journal article" date="2019" name="Int. J. Syst. Evol. Microbiol.">
        <title>The Global Catalogue of Microorganisms (GCM) 10K type strain sequencing project: providing services to taxonomists for standard genome sequencing and annotation.</title>
        <authorList>
            <consortium name="The Broad Institute Genomics Platform"/>
            <consortium name="The Broad Institute Genome Sequencing Center for Infectious Disease"/>
            <person name="Wu L."/>
            <person name="Ma J."/>
        </authorList>
    </citation>
    <scope>NUCLEOTIDE SEQUENCE [LARGE SCALE GENOMIC DNA]</scope>
    <source>
        <strain evidence="3">JCM 18303</strain>
    </source>
</reference>
<feature type="region of interest" description="Disordered" evidence="1">
    <location>
        <begin position="1"/>
        <end position="40"/>
    </location>
</feature>
<evidence type="ECO:0000313" key="2">
    <source>
        <dbReference type="EMBL" id="GAA5176474.1"/>
    </source>
</evidence>
<sequence>MTAVPVVRPGMPGPVSVPPGVPVPVPRRSMGQHGHGPRVRCGVRRRAGGLCARRARRLTGRRALGHRRAGDDRLAGRGASARHRRQGLRRTRMRAGEGECR</sequence>
<proteinExistence type="predicted"/>
<feature type="region of interest" description="Disordered" evidence="1">
    <location>
        <begin position="61"/>
        <end position="101"/>
    </location>
</feature>
<evidence type="ECO:0000313" key="3">
    <source>
        <dbReference type="Proteomes" id="UP001428817"/>
    </source>
</evidence>
<accession>A0ABP9RF11</accession>
<feature type="compositionally biased region" description="Pro residues" evidence="1">
    <location>
        <begin position="11"/>
        <end position="25"/>
    </location>
</feature>
<feature type="compositionally biased region" description="Basic residues" evidence="1">
    <location>
        <begin position="80"/>
        <end position="93"/>
    </location>
</feature>
<protein>
    <submittedName>
        <fullName evidence="2">Uncharacterized protein</fullName>
    </submittedName>
</protein>
<gene>
    <name evidence="2" type="ORF">GCM10023321_84970</name>
</gene>
<organism evidence="2 3">
    <name type="scientific">Pseudonocardia eucalypti</name>
    <dbReference type="NCBI Taxonomy" id="648755"/>
    <lineage>
        <taxon>Bacteria</taxon>
        <taxon>Bacillati</taxon>
        <taxon>Actinomycetota</taxon>
        <taxon>Actinomycetes</taxon>
        <taxon>Pseudonocardiales</taxon>
        <taxon>Pseudonocardiaceae</taxon>
        <taxon>Pseudonocardia</taxon>
    </lineage>
</organism>
<comment type="caution">
    <text evidence="2">The sequence shown here is derived from an EMBL/GenBank/DDBJ whole genome shotgun (WGS) entry which is preliminary data.</text>
</comment>
<dbReference type="EMBL" id="BAABJP010000068">
    <property type="protein sequence ID" value="GAA5176474.1"/>
    <property type="molecule type" value="Genomic_DNA"/>
</dbReference>
<dbReference type="Proteomes" id="UP001428817">
    <property type="component" value="Unassembled WGS sequence"/>
</dbReference>
<keyword evidence="3" id="KW-1185">Reference proteome</keyword>
<evidence type="ECO:0000256" key="1">
    <source>
        <dbReference type="SAM" id="MobiDB-lite"/>
    </source>
</evidence>